<accession>A0AAW9WDM0</accession>
<organism evidence="1 2">
    <name type="scientific">Hungatella hathewayi</name>
    <dbReference type="NCBI Taxonomy" id="154046"/>
    <lineage>
        <taxon>Bacteria</taxon>
        <taxon>Bacillati</taxon>
        <taxon>Bacillota</taxon>
        <taxon>Clostridia</taxon>
        <taxon>Lachnospirales</taxon>
        <taxon>Lachnospiraceae</taxon>
        <taxon>Hungatella</taxon>
    </lineage>
</organism>
<protein>
    <submittedName>
        <fullName evidence="1">Type II toxin-antitoxin system Phd/YefM family antitoxin</fullName>
    </submittedName>
</protein>
<dbReference type="EMBL" id="WNME01000004">
    <property type="protein sequence ID" value="MUB63037.1"/>
    <property type="molecule type" value="Genomic_DNA"/>
</dbReference>
<gene>
    <name evidence="1" type="ORF">GNE07_08185</name>
</gene>
<evidence type="ECO:0000313" key="2">
    <source>
        <dbReference type="Proteomes" id="UP000434223"/>
    </source>
</evidence>
<reference evidence="1 2" key="1">
    <citation type="submission" date="2019-09" db="EMBL/GenBank/DDBJ databases">
        <title>Draft genome sequencing of Hungatella hathewayi 123Y-2.</title>
        <authorList>
            <person name="Lv Q."/>
            <person name="Li S."/>
        </authorList>
    </citation>
    <scope>NUCLEOTIDE SEQUENCE [LARGE SCALE GENOMIC DNA]</scope>
    <source>
        <strain evidence="1 2">123Y-2</strain>
    </source>
</reference>
<evidence type="ECO:0000313" key="1">
    <source>
        <dbReference type="EMBL" id="MUB63037.1"/>
    </source>
</evidence>
<dbReference type="AlphaFoldDB" id="A0AAW9WDM0"/>
<comment type="caution">
    <text evidence="1">The sequence shown here is derived from an EMBL/GenBank/DDBJ whole genome shotgun (WGS) entry which is preliminary data.</text>
</comment>
<name>A0AAW9WDM0_9FIRM</name>
<proteinExistence type="predicted"/>
<sequence>MIMNIRSALENTIPISQFNRGLAGKIFEEVKRYGAKVVMKNNIPECVLLSPEEYIRLLDEANDARLLATAAQRMSQFNPSTAISQEQVDQEFGFTPLDYEDTEGIEFE</sequence>
<dbReference type="Proteomes" id="UP000434223">
    <property type="component" value="Unassembled WGS sequence"/>
</dbReference>